<evidence type="ECO:0000256" key="6">
    <source>
        <dbReference type="ARBA" id="ARBA00023136"/>
    </source>
</evidence>
<dbReference type="InterPro" id="IPR000390">
    <property type="entry name" value="Small_drug/metabolite_transptr"/>
</dbReference>
<dbReference type="GO" id="GO:0005886">
    <property type="term" value="C:plasma membrane"/>
    <property type="evidence" value="ECO:0007669"/>
    <property type="project" value="UniProtKB-SubCell"/>
</dbReference>
<dbReference type="SUPFAM" id="SSF103481">
    <property type="entry name" value="Multidrug resistance efflux transporter EmrE"/>
    <property type="match status" value="1"/>
</dbReference>
<dbReference type="PANTHER" id="PTHR30561:SF1">
    <property type="entry name" value="MULTIDRUG TRANSPORTER EMRE"/>
    <property type="match status" value="1"/>
</dbReference>
<gene>
    <name evidence="8" type="ORF">GAYE_SCF13G3419</name>
</gene>
<accession>A0AAV9IE21</accession>
<keyword evidence="2" id="KW-0813">Transport</keyword>
<evidence type="ECO:0000256" key="7">
    <source>
        <dbReference type="SAM" id="Phobius"/>
    </source>
</evidence>
<comment type="subcellular location">
    <subcellularLocation>
        <location evidence="1">Cell membrane</location>
        <topology evidence="1">Multi-pass membrane protein</topology>
    </subcellularLocation>
</comment>
<name>A0AAV9IE21_9RHOD</name>
<dbReference type="PANTHER" id="PTHR30561">
    <property type="entry name" value="SMR FAMILY PROTON-DEPENDENT DRUG EFFLUX TRANSPORTER SUGE"/>
    <property type="match status" value="1"/>
</dbReference>
<reference evidence="8 9" key="1">
    <citation type="submission" date="2022-07" db="EMBL/GenBank/DDBJ databases">
        <title>Genome-wide signatures of adaptation to extreme environments.</title>
        <authorList>
            <person name="Cho C.H."/>
            <person name="Yoon H.S."/>
        </authorList>
    </citation>
    <scope>NUCLEOTIDE SEQUENCE [LARGE SCALE GENOMIC DNA]</scope>
    <source>
        <strain evidence="8 9">108.79 E11</strain>
    </source>
</reference>
<sequence length="159" mass="17537">MNAHRLIDCIPVSPVSGFIKMVITSSRLDIPLWLCWIFFLVSVVLEGAGTTCMKASHSFRKRLPAAGAFICYNLCVLTMVIAYTKIEMTVGYAVWCGLGIILTSLVGIFVFGEKLSFTKVLGMILTLLGIFILVWFQEGGPEKSESSVRASEEPLMEFS</sequence>
<feature type="transmembrane region" description="Helical" evidence="7">
    <location>
        <begin position="92"/>
        <end position="111"/>
    </location>
</feature>
<dbReference type="GO" id="GO:0022857">
    <property type="term" value="F:transmembrane transporter activity"/>
    <property type="evidence" value="ECO:0007669"/>
    <property type="project" value="InterPro"/>
</dbReference>
<comment type="caution">
    <text evidence="8">The sequence shown here is derived from an EMBL/GenBank/DDBJ whole genome shotgun (WGS) entry which is preliminary data.</text>
</comment>
<keyword evidence="9" id="KW-1185">Reference proteome</keyword>
<evidence type="ECO:0000256" key="5">
    <source>
        <dbReference type="ARBA" id="ARBA00022989"/>
    </source>
</evidence>
<organism evidence="8 9">
    <name type="scientific">Galdieria yellowstonensis</name>
    <dbReference type="NCBI Taxonomy" id="3028027"/>
    <lineage>
        <taxon>Eukaryota</taxon>
        <taxon>Rhodophyta</taxon>
        <taxon>Bangiophyceae</taxon>
        <taxon>Galdieriales</taxon>
        <taxon>Galdieriaceae</taxon>
        <taxon>Galdieria</taxon>
    </lineage>
</organism>
<evidence type="ECO:0000256" key="1">
    <source>
        <dbReference type="ARBA" id="ARBA00004651"/>
    </source>
</evidence>
<dbReference type="EMBL" id="JANCYU010000031">
    <property type="protein sequence ID" value="KAK4525511.1"/>
    <property type="molecule type" value="Genomic_DNA"/>
</dbReference>
<evidence type="ECO:0000313" key="9">
    <source>
        <dbReference type="Proteomes" id="UP001300502"/>
    </source>
</evidence>
<dbReference type="Gene3D" id="1.10.3730.20">
    <property type="match status" value="1"/>
</dbReference>
<protein>
    <recommendedName>
        <fullName evidence="10">Small multidrug resistance protein</fullName>
    </recommendedName>
</protein>
<keyword evidence="6 7" id="KW-0472">Membrane</keyword>
<evidence type="ECO:0008006" key="10">
    <source>
        <dbReference type="Google" id="ProtNLM"/>
    </source>
</evidence>
<keyword evidence="5 7" id="KW-1133">Transmembrane helix</keyword>
<evidence type="ECO:0000313" key="8">
    <source>
        <dbReference type="EMBL" id="KAK4525511.1"/>
    </source>
</evidence>
<dbReference type="InterPro" id="IPR045324">
    <property type="entry name" value="Small_multidrug_res"/>
</dbReference>
<feature type="transmembrane region" description="Helical" evidence="7">
    <location>
        <begin position="120"/>
        <end position="137"/>
    </location>
</feature>
<keyword evidence="3" id="KW-1003">Cell membrane</keyword>
<evidence type="ECO:0000256" key="4">
    <source>
        <dbReference type="ARBA" id="ARBA00022692"/>
    </source>
</evidence>
<evidence type="ECO:0000256" key="3">
    <source>
        <dbReference type="ARBA" id="ARBA00022475"/>
    </source>
</evidence>
<feature type="transmembrane region" description="Helical" evidence="7">
    <location>
        <begin position="65"/>
        <end position="86"/>
    </location>
</feature>
<proteinExistence type="predicted"/>
<evidence type="ECO:0000256" key="2">
    <source>
        <dbReference type="ARBA" id="ARBA00022448"/>
    </source>
</evidence>
<dbReference type="Proteomes" id="UP001300502">
    <property type="component" value="Unassembled WGS sequence"/>
</dbReference>
<keyword evidence="4 7" id="KW-0812">Transmembrane</keyword>
<dbReference type="Pfam" id="PF00893">
    <property type="entry name" value="Multi_Drug_Res"/>
    <property type="match status" value="1"/>
</dbReference>
<dbReference type="InterPro" id="IPR037185">
    <property type="entry name" value="EmrE-like"/>
</dbReference>
<feature type="transmembrane region" description="Helical" evidence="7">
    <location>
        <begin position="30"/>
        <end position="53"/>
    </location>
</feature>
<dbReference type="AlphaFoldDB" id="A0AAV9IE21"/>